<keyword evidence="4 6" id="KW-1133">Transmembrane helix</keyword>
<keyword evidence="5 6" id="KW-0472">Membrane</keyword>
<dbReference type="PANTHER" id="PTHR12154:SF4">
    <property type="entry name" value="UDP-N-ACETYLGLUCOSAMINE TRANSFERASE SUBUNIT ALG14 HOMOLOG"/>
    <property type="match status" value="1"/>
</dbReference>
<name>A0ABW3KEP4_9GAMM</name>
<gene>
    <name evidence="7" type="ORF">ACFQ1C_03845</name>
</gene>
<evidence type="ECO:0000256" key="3">
    <source>
        <dbReference type="ARBA" id="ARBA00022824"/>
    </source>
</evidence>
<evidence type="ECO:0000256" key="4">
    <source>
        <dbReference type="ARBA" id="ARBA00022989"/>
    </source>
</evidence>
<evidence type="ECO:0000256" key="2">
    <source>
        <dbReference type="ARBA" id="ARBA00022692"/>
    </source>
</evidence>
<dbReference type="Proteomes" id="UP001597048">
    <property type="component" value="Unassembled WGS sequence"/>
</dbReference>
<evidence type="ECO:0000313" key="7">
    <source>
        <dbReference type="EMBL" id="MFD1007290.1"/>
    </source>
</evidence>
<reference evidence="8" key="1">
    <citation type="journal article" date="2019" name="Int. J. Syst. Evol. Microbiol.">
        <title>The Global Catalogue of Microorganisms (GCM) 10K type strain sequencing project: providing services to taxonomists for standard genome sequencing and annotation.</title>
        <authorList>
            <consortium name="The Broad Institute Genomics Platform"/>
            <consortium name="The Broad Institute Genome Sequencing Center for Infectious Disease"/>
            <person name="Wu L."/>
            <person name="Ma J."/>
        </authorList>
    </citation>
    <scope>NUCLEOTIDE SEQUENCE [LARGE SCALE GENOMIC DNA]</scope>
    <source>
        <strain evidence="8">CCUG 60525</strain>
    </source>
</reference>
<proteinExistence type="predicted"/>
<evidence type="ECO:0000256" key="5">
    <source>
        <dbReference type="ARBA" id="ARBA00023136"/>
    </source>
</evidence>
<sequence>MKLLLVASFGGHWVQLKRISELLDGHEKTYVTTSNNLVQGSAHSIGDFSVREFYKGLIQFPKALKIIKKTQPDVVISTGAAPGVLLLFAAFILGKKTIWIDSIANSKRLSLSGRISCLFSSRVLTQWPELARGRVQYLGRLL</sequence>
<dbReference type="SUPFAM" id="SSF53756">
    <property type="entry name" value="UDP-Glycosyltransferase/glycogen phosphorylase"/>
    <property type="match status" value="1"/>
</dbReference>
<dbReference type="PANTHER" id="PTHR12154">
    <property type="entry name" value="GLYCOSYL TRANSFERASE-RELATED"/>
    <property type="match status" value="1"/>
</dbReference>
<evidence type="ECO:0000313" key="8">
    <source>
        <dbReference type="Proteomes" id="UP001597048"/>
    </source>
</evidence>
<dbReference type="RefSeq" id="WP_379557216.1">
    <property type="nucleotide sequence ID" value="NZ_JBHTJS010000010.1"/>
</dbReference>
<accession>A0ABW3KEP4</accession>
<evidence type="ECO:0000256" key="6">
    <source>
        <dbReference type="SAM" id="Phobius"/>
    </source>
</evidence>
<keyword evidence="8" id="KW-1185">Reference proteome</keyword>
<protein>
    <recommendedName>
        <fullName evidence="9">Oligosaccharide biosynthesis protein Alg14</fullName>
    </recommendedName>
</protein>
<keyword evidence="3" id="KW-0256">Endoplasmic reticulum</keyword>
<keyword evidence="2 6" id="KW-0812">Transmembrane</keyword>
<dbReference type="Gene3D" id="3.40.50.2000">
    <property type="entry name" value="Glycogen Phosphorylase B"/>
    <property type="match status" value="1"/>
</dbReference>
<dbReference type="EMBL" id="JBHTJS010000010">
    <property type="protein sequence ID" value="MFD1007290.1"/>
    <property type="molecule type" value="Genomic_DNA"/>
</dbReference>
<evidence type="ECO:0000256" key="1">
    <source>
        <dbReference type="ARBA" id="ARBA00004389"/>
    </source>
</evidence>
<comment type="subcellular location">
    <subcellularLocation>
        <location evidence="1">Endoplasmic reticulum membrane</location>
        <topology evidence="1">Single-pass membrane protein</topology>
    </subcellularLocation>
</comment>
<feature type="transmembrane region" description="Helical" evidence="6">
    <location>
        <begin position="74"/>
        <end position="93"/>
    </location>
</feature>
<dbReference type="Pfam" id="PF08660">
    <property type="entry name" value="Alg14"/>
    <property type="match status" value="1"/>
</dbReference>
<organism evidence="7 8">
    <name type="scientific">Oceanisphaera ostreae</name>
    <dbReference type="NCBI Taxonomy" id="914151"/>
    <lineage>
        <taxon>Bacteria</taxon>
        <taxon>Pseudomonadati</taxon>
        <taxon>Pseudomonadota</taxon>
        <taxon>Gammaproteobacteria</taxon>
        <taxon>Aeromonadales</taxon>
        <taxon>Aeromonadaceae</taxon>
        <taxon>Oceanisphaera</taxon>
    </lineage>
</organism>
<comment type="caution">
    <text evidence="7">The sequence shown here is derived from an EMBL/GenBank/DDBJ whole genome shotgun (WGS) entry which is preliminary data.</text>
</comment>
<dbReference type="InterPro" id="IPR013969">
    <property type="entry name" value="Oligosacch_biosynth_Alg14"/>
</dbReference>
<evidence type="ECO:0008006" key="9">
    <source>
        <dbReference type="Google" id="ProtNLM"/>
    </source>
</evidence>